<keyword evidence="7" id="KW-0472">Membrane</keyword>
<dbReference type="SUPFAM" id="SSF52540">
    <property type="entry name" value="P-loop containing nucleoside triphosphate hydrolases"/>
    <property type="match status" value="1"/>
</dbReference>
<sequence>MSDAELLVAKNVSVSFKIHGQYVQAIEDVSLSVRPNEVVALVGESGSGKSTFATSIIGLHDLTLTQVTGQILVNQRDVLNLAPAEWTQVRGAEIGMIFQDPLAALNPLMKIGDQIKEALAVHDVYQEPQYNDRVIELLNQVGIPFPERVANEFPHQLSGGMRQRVVIALAIANKPKLIIADEPTTALDATIQAQILDLLQDIQAENGAGIILITHDLSVVAEVADRVAVMYAGQIVEEAEVGELFANPKHPYTRSLLRSNPSLDNESDELYVIQGTVPGLTHIDHHRDMFLDRTPWLPEDVRQEVDPKLAEITPGHWVRGNAWRVFKFADED</sequence>
<dbReference type="InterPro" id="IPR003439">
    <property type="entry name" value="ABC_transporter-like_ATP-bd"/>
</dbReference>
<dbReference type="EMBL" id="JWHT01000022">
    <property type="protein sequence ID" value="KIU24933.1"/>
    <property type="molecule type" value="Genomic_DNA"/>
</dbReference>
<comment type="similarity">
    <text evidence="2">Belongs to the ABC transporter superfamily.</text>
</comment>
<reference evidence="9 11" key="1">
    <citation type="journal article" date="2015" name="Microbiology (Mosc.)">
        <title>Genomics of the Weissella cibaria species with an examination of its metabolic traits.</title>
        <authorList>
            <person name="Lynch K.M."/>
            <person name="Lucid A."/>
            <person name="Arendt E.K."/>
            <person name="Sleator R.D."/>
            <person name="Lucey B."/>
            <person name="Coffey A."/>
        </authorList>
    </citation>
    <scope>NUCLEOTIDE SEQUENCE [LARGE SCALE GENOMIC DNA]</scope>
    <source>
        <strain evidence="9 11">AB3b</strain>
    </source>
</reference>
<dbReference type="PANTHER" id="PTHR43297">
    <property type="entry name" value="OLIGOPEPTIDE TRANSPORT ATP-BINDING PROTEIN APPD"/>
    <property type="match status" value="1"/>
</dbReference>
<name>A0A0D1JUL9_9LACO</name>
<dbReference type="SMART" id="SM00382">
    <property type="entry name" value="AAA"/>
    <property type="match status" value="1"/>
</dbReference>
<feature type="domain" description="ABC transporter" evidence="8">
    <location>
        <begin position="7"/>
        <end position="257"/>
    </location>
</feature>
<dbReference type="EMBL" id="VNHC01000002">
    <property type="protein sequence ID" value="TVV26553.1"/>
    <property type="molecule type" value="Genomic_DNA"/>
</dbReference>
<evidence type="ECO:0000259" key="8">
    <source>
        <dbReference type="PROSITE" id="PS50893"/>
    </source>
</evidence>
<keyword evidence="6 10" id="KW-0067">ATP-binding</keyword>
<dbReference type="KEGG" id="wcb:AO080_01290"/>
<dbReference type="InterPro" id="IPR017871">
    <property type="entry name" value="ABC_transporter-like_CS"/>
</dbReference>
<reference evidence="10 12" key="2">
    <citation type="submission" date="2019-07" db="EMBL/GenBank/DDBJ databases">
        <title>Genome sequence of Weissella cibaria GK1.</title>
        <authorList>
            <person name="Choi H.-J."/>
        </authorList>
    </citation>
    <scope>NUCLEOTIDE SEQUENCE [LARGE SCALE GENOMIC DNA]</scope>
    <source>
        <strain evidence="10 12">GK1</strain>
    </source>
</reference>
<keyword evidence="3" id="KW-0813">Transport</keyword>
<gene>
    <name evidence="9" type="primary">oppD_1</name>
    <name evidence="9" type="ORF">ab3b_00916</name>
    <name evidence="10" type="ORF">FO435_00840</name>
</gene>
<dbReference type="FunFam" id="3.40.50.300:FF:000016">
    <property type="entry name" value="Oligopeptide ABC transporter ATP-binding component"/>
    <property type="match status" value="1"/>
</dbReference>
<dbReference type="GO" id="GO:0016887">
    <property type="term" value="F:ATP hydrolysis activity"/>
    <property type="evidence" value="ECO:0007669"/>
    <property type="project" value="InterPro"/>
</dbReference>
<dbReference type="PATRIC" id="fig|137591.24.peg.897"/>
<dbReference type="PROSITE" id="PS50893">
    <property type="entry name" value="ABC_TRANSPORTER_2"/>
    <property type="match status" value="1"/>
</dbReference>
<evidence type="ECO:0000256" key="6">
    <source>
        <dbReference type="ARBA" id="ARBA00022840"/>
    </source>
</evidence>
<evidence type="ECO:0000313" key="9">
    <source>
        <dbReference type="EMBL" id="KIU24933.1"/>
    </source>
</evidence>
<evidence type="ECO:0000256" key="7">
    <source>
        <dbReference type="ARBA" id="ARBA00023136"/>
    </source>
</evidence>
<dbReference type="OrthoDB" id="9802264at2"/>
<organism evidence="9 11">
    <name type="scientific">Weissella cibaria</name>
    <dbReference type="NCBI Taxonomy" id="137591"/>
    <lineage>
        <taxon>Bacteria</taxon>
        <taxon>Bacillati</taxon>
        <taxon>Bacillota</taxon>
        <taxon>Bacilli</taxon>
        <taxon>Lactobacillales</taxon>
        <taxon>Lactobacillaceae</taxon>
        <taxon>Weissella</taxon>
    </lineage>
</organism>
<dbReference type="Pfam" id="PF00005">
    <property type="entry name" value="ABC_tran"/>
    <property type="match status" value="1"/>
</dbReference>
<proteinExistence type="inferred from homology"/>
<dbReference type="NCBIfam" id="TIGR01727">
    <property type="entry name" value="oligo_HPY"/>
    <property type="match status" value="1"/>
</dbReference>
<evidence type="ECO:0000256" key="3">
    <source>
        <dbReference type="ARBA" id="ARBA00022448"/>
    </source>
</evidence>
<keyword evidence="4" id="KW-1003">Cell membrane</keyword>
<evidence type="ECO:0000313" key="11">
    <source>
        <dbReference type="Proteomes" id="UP000032289"/>
    </source>
</evidence>
<evidence type="ECO:0000313" key="12">
    <source>
        <dbReference type="Proteomes" id="UP000320012"/>
    </source>
</evidence>
<dbReference type="RefSeq" id="WP_043708118.1">
    <property type="nucleotide sequence ID" value="NZ_CP012873.1"/>
</dbReference>
<comment type="subcellular location">
    <subcellularLocation>
        <location evidence="1">Cell membrane</location>
        <topology evidence="1">Peripheral membrane protein</topology>
    </subcellularLocation>
</comment>
<dbReference type="GO" id="GO:0005886">
    <property type="term" value="C:plasma membrane"/>
    <property type="evidence" value="ECO:0007669"/>
    <property type="project" value="UniProtKB-SubCell"/>
</dbReference>
<evidence type="ECO:0000256" key="2">
    <source>
        <dbReference type="ARBA" id="ARBA00005417"/>
    </source>
</evidence>
<evidence type="ECO:0000256" key="4">
    <source>
        <dbReference type="ARBA" id="ARBA00022475"/>
    </source>
</evidence>
<dbReference type="CDD" id="cd03257">
    <property type="entry name" value="ABC_NikE_OppD_transporters"/>
    <property type="match status" value="1"/>
</dbReference>
<comment type="caution">
    <text evidence="9">The sequence shown here is derived from an EMBL/GenBank/DDBJ whole genome shotgun (WGS) entry which is preliminary data.</text>
</comment>
<evidence type="ECO:0000256" key="5">
    <source>
        <dbReference type="ARBA" id="ARBA00022741"/>
    </source>
</evidence>
<dbReference type="InterPro" id="IPR003593">
    <property type="entry name" value="AAA+_ATPase"/>
</dbReference>
<dbReference type="PANTHER" id="PTHR43297:SF2">
    <property type="entry name" value="DIPEPTIDE TRANSPORT ATP-BINDING PROTEIN DPPD"/>
    <property type="match status" value="1"/>
</dbReference>
<dbReference type="Gene3D" id="3.40.50.300">
    <property type="entry name" value="P-loop containing nucleotide triphosphate hydrolases"/>
    <property type="match status" value="1"/>
</dbReference>
<dbReference type="GO" id="GO:0005524">
    <property type="term" value="F:ATP binding"/>
    <property type="evidence" value="ECO:0007669"/>
    <property type="project" value="UniProtKB-KW"/>
</dbReference>
<evidence type="ECO:0000313" key="10">
    <source>
        <dbReference type="EMBL" id="TVV26553.1"/>
    </source>
</evidence>
<dbReference type="InterPro" id="IPR027417">
    <property type="entry name" value="P-loop_NTPase"/>
</dbReference>
<accession>A0A0D1JUL9</accession>
<dbReference type="GO" id="GO:0015833">
    <property type="term" value="P:peptide transport"/>
    <property type="evidence" value="ECO:0007669"/>
    <property type="project" value="InterPro"/>
</dbReference>
<protein>
    <submittedName>
        <fullName evidence="10">ABC transporter ATP-binding protein</fullName>
    </submittedName>
    <submittedName>
        <fullName evidence="9">OppD_1 protein</fullName>
    </submittedName>
</protein>
<evidence type="ECO:0000256" key="1">
    <source>
        <dbReference type="ARBA" id="ARBA00004202"/>
    </source>
</evidence>
<dbReference type="AlphaFoldDB" id="A0A0D1JUL9"/>
<dbReference type="Pfam" id="PF08352">
    <property type="entry name" value="oligo_HPY"/>
    <property type="match status" value="1"/>
</dbReference>
<dbReference type="InterPro" id="IPR013563">
    <property type="entry name" value="Oligopep_ABC_C"/>
</dbReference>
<dbReference type="InterPro" id="IPR050388">
    <property type="entry name" value="ABC_Ni/Peptide_Import"/>
</dbReference>
<keyword evidence="5" id="KW-0547">Nucleotide-binding</keyword>
<dbReference type="Proteomes" id="UP000320012">
    <property type="component" value="Unassembled WGS sequence"/>
</dbReference>
<dbReference type="PROSITE" id="PS00211">
    <property type="entry name" value="ABC_TRANSPORTER_1"/>
    <property type="match status" value="1"/>
</dbReference>
<dbReference type="Proteomes" id="UP000032289">
    <property type="component" value="Unassembled WGS sequence"/>
</dbReference>